<proteinExistence type="predicted"/>
<accession>A0A8J2KNG5</accession>
<evidence type="ECO:0000259" key="1">
    <source>
        <dbReference type="SMART" id="SM00875"/>
    </source>
</evidence>
<evidence type="ECO:0000313" key="2">
    <source>
        <dbReference type="EMBL" id="CAG7816257.1"/>
    </source>
</evidence>
<keyword evidence="3" id="KW-1185">Reference proteome</keyword>
<dbReference type="GO" id="GO:0005829">
    <property type="term" value="C:cytosol"/>
    <property type="evidence" value="ECO:0007669"/>
    <property type="project" value="TreeGrafter"/>
</dbReference>
<dbReference type="InterPro" id="IPR011705">
    <property type="entry name" value="BACK"/>
</dbReference>
<comment type="caution">
    <text evidence="2">The sequence shown here is derived from an EMBL/GenBank/DDBJ whole genome shotgun (WGS) entry which is preliminary data.</text>
</comment>
<feature type="non-terminal residue" evidence="2">
    <location>
        <position position="228"/>
    </location>
</feature>
<dbReference type="PANTHER" id="PTHR45774:SF4">
    <property type="entry name" value="AXUNDEAD, ISOFORM F"/>
    <property type="match status" value="1"/>
</dbReference>
<dbReference type="AlphaFoldDB" id="A0A8J2KNG5"/>
<protein>
    <recommendedName>
        <fullName evidence="1">BACK domain-containing protein</fullName>
    </recommendedName>
</protein>
<dbReference type="PANTHER" id="PTHR45774">
    <property type="entry name" value="BTB/POZ DOMAIN-CONTAINING"/>
    <property type="match status" value="1"/>
</dbReference>
<dbReference type="Pfam" id="PF07707">
    <property type="entry name" value="BACK"/>
    <property type="match status" value="1"/>
</dbReference>
<feature type="domain" description="BACK" evidence="1">
    <location>
        <begin position="5"/>
        <end position="120"/>
    </location>
</feature>
<dbReference type="Proteomes" id="UP000708208">
    <property type="component" value="Unassembled WGS sequence"/>
</dbReference>
<feature type="non-terminal residue" evidence="2">
    <location>
        <position position="1"/>
    </location>
</feature>
<sequence length="228" mass="26525">SVRTACEIYEATRYVTGAKEFNTAAFEFILRNAMKVFQDNSFVKLSTAAVAEILSRDDISVHSEVDIFDAMLRWHHTDEDAYLIGTSTKTRNLRKCIKESVLNCIRFPNFEPFVYCGLIQRWRILSKDEEDYLYSIWAGTSESETNERLKSRPFLKNSPRTYIKRPASTQNVLRLRSADLKATPSNNSDLLKMDYSKVEFKMNQKQIETQTQQAADSDKEWNTLRKDF</sequence>
<dbReference type="EMBL" id="CAJVCH010364987">
    <property type="protein sequence ID" value="CAG7816257.1"/>
    <property type="molecule type" value="Genomic_DNA"/>
</dbReference>
<gene>
    <name evidence="2" type="ORF">AFUS01_LOCUS26884</name>
</gene>
<organism evidence="2 3">
    <name type="scientific">Allacma fusca</name>
    <dbReference type="NCBI Taxonomy" id="39272"/>
    <lineage>
        <taxon>Eukaryota</taxon>
        <taxon>Metazoa</taxon>
        <taxon>Ecdysozoa</taxon>
        <taxon>Arthropoda</taxon>
        <taxon>Hexapoda</taxon>
        <taxon>Collembola</taxon>
        <taxon>Symphypleona</taxon>
        <taxon>Sminthuridae</taxon>
        <taxon>Allacma</taxon>
    </lineage>
</organism>
<reference evidence="2" key="1">
    <citation type="submission" date="2021-06" db="EMBL/GenBank/DDBJ databases">
        <authorList>
            <person name="Hodson N. C."/>
            <person name="Mongue J. A."/>
            <person name="Jaron S. K."/>
        </authorList>
    </citation>
    <scope>NUCLEOTIDE SEQUENCE</scope>
</reference>
<evidence type="ECO:0000313" key="3">
    <source>
        <dbReference type="Proteomes" id="UP000708208"/>
    </source>
</evidence>
<dbReference type="SMART" id="SM00875">
    <property type="entry name" value="BACK"/>
    <property type="match status" value="1"/>
</dbReference>
<dbReference type="GO" id="GO:0022008">
    <property type="term" value="P:neurogenesis"/>
    <property type="evidence" value="ECO:0007669"/>
    <property type="project" value="TreeGrafter"/>
</dbReference>
<name>A0A8J2KNG5_9HEXA</name>
<dbReference type="OrthoDB" id="45365at2759"/>